<dbReference type="PANTHER" id="PTHR36308">
    <property type="entry name" value="DENTIN SIALOPHOSPHOPROTEIN-RELATED"/>
    <property type="match status" value="1"/>
</dbReference>
<evidence type="ECO:0000313" key="3">
    <source>
        <dbReference type="EMBL" id="KAG6385168.1"/>
    </source>
</evidence>
<feature type="region of interest" description="Disordered" evidence="1">
    <location>
        <begin position="285"/>
        <end position="310"/>
    </location>
</feature>
<proteinExistence type="predicted"/>
<comment type="caution">
    <text evidence="3">The sequence shown here is derived from an EMBL/GenBank/DDBJ whole genome shotgun (WGS) entry which is preliminary data.</text>
</comment>
<feature type="compositionally biased region" description="Acidic residues" evidence="1">
    <location>
        <begin position="385"/>
        <end position="396"/>
    </location>
</feature>
<dbReference type="OrthoDB" id="1904894at2759"/>
<feature type="region of interest" description="Disordered" evidence="1">
    <location>
        <begin position="323"/>
        <end position="354"/>
    </location>
</feature>
<evidence type="ECO:0000313" key="4">
    <source>
        <dbReference type="Proteomes" id="UP000298416"/>
    </source>
</evidence>
<reference evidence="3" key="2">
    <citation type="submission" date="2020-08" db="EMBL/GenBank/DDBJ databases">
        <title>Plant Genome Project.</title>
        <authorList>
            <person name="Zhang R.-G."/>
        </authorList>
    </citation>
    <scope>NUCLEOTIDE SEQUENCE</scope>
    <source>
        <strain evidence="3">Huo1</strain>
        <tissue evidence="3">Leaf</tissue>
    </source>
</reference>
<dbReference type="EMBL" id="PNBA02000022">
    <property type="protein sequence ID" value="KAG6385168.1"/>
    <property type="molecule type" value="Genomic_DNA"/>
</dbReference>
<feature type="domain" description="DUF7815" evidence="2">
    <location>
        <begin position="51"/>
        <end position="75"/>
    </location>
</feature>
<keyword evidence="4" id="KW-1185">Reference proteome</keyword>
<feature type="compositionally biased region" description="Polar residues" evidence="1">
    <location>
        <begin position="531"/>
        <end position="552"/>
    </location>
</feature>
<sequence>MPQIPFELIRQVQIRARSAAGLPDYDPSDPTLPALPSLSATIAAADASPTERRCRSCKALLLRGSESIVCLYCGIGPHYDAVPDPIRFTSTVGYQWLLRSLHLDGSEMVDPTSKVNQGKVQSSPKDSTPLSAFLDFKIVCPAENVNGVNSSSDKPLVLTGVAPDKFFLISKSNGISDTPTDQPSEPKWVEADNSEDAAALGNQDLFQNVHSSKPAVSSSEQKTSRALSGWEADFQFPDSENQLGGQMSSEHVVASSEGFDIKFEDPVPFQRSMGSNADLGAQLDSVYGLGENPNDGKPNESASVPTAVGDWNSDDMWNNLGSSFPDLSGGFDDPFSTKIEPRNDPTPGFSEDLSTSVDFDMFQDFQSPANYADVTKNKTTSEEPTATDEDVFEDWNDFASSTSLQAPPQNDHVSSSENKPTEGDLFSFDSKLEGDNKSSDRDVFSFDNMFGDVKKPSDSDLFSFDNKPSDGDLFSFDNKFEDDKKSPERDLFSFDGDFGGDFSGYSQPNAPAPGNVVMSDDPTSIWFGDMSSPSLESVQAASNEDASGQSSKDGVKILMSQMHDLSFMLETDLSIPSDSDDHKPVRIQKD</sequence>
<dbReference type="AlphaFoldDB" id="A0A8X8YYW9"/>
<evidence type="ECO:0000256" key="1">
    <source>
        <dbReference type="SAM" id="MobiDB-lite"/>
    </source>
</evidence>
<dbReference type="InterPro" id="IPR056717">
    <property type="entry name" value="DUF7815"/>
</dbReference>
<dbReference type="Pfam" id="PF25122">
    <property type="entry name" value="DUF7815"/>
    <property type="match status" value="1"/>
</dbReference>
<dbReference type="PANTHER" id="PTHR36308:SF1">
    <property type="entry name" value="DENTIN SIALOPHOSPHOPROTEIN-RELATED"/>
    <property type="match status" value="1"/>
</dbReference>
<accession>A0A8X8YYW9</accession>
<dbReference type="Proteomes" id="UP000298416">
    <property type="component" value="Unassembled WGS sequence"/>
</dbReference>
<gene>
    <name evidence="3" type="ORF">SASPL_153996</name>
</gene>
<feature type="region of interest" description="Disordered" evidence="1">
    <location>
        <begin position="502"/>
        <end position="555"/>
    </location>
</feature>
<feature type="region of interest" description="Disordered" evidence="1">
    <location>
        <begin position="368"/>
        <end position="439"/>
    </location>
</feature>
<organism evidence="3">
    <name type="scientific">Salvia splendens</name>
    <name type="common">Scarlet sage</name>
    <dbReference type="NCBI Taxonomy" id="180675"/>
    <lineage>
        <taxon>Eukaryota</taxon>
        <taxon>Viridiplantae</taxon>
        <taxon>Streptophyta</taxon>
        <taxon>Embryophyta</taxon>
        <taxon>Tracheophyta</taxon>
        <taxon>Spermatophyta</taxon>
        <taxon>Magnoliopsida</taxon>
        <taxon>eudicotyledons</taxon>
        <taxon>Gunneridae</taxon>
        <taxon>Pentapetalae</taxon>
        <taxon>asterids</taxon>
        <taxon>lamiids</taxon>
        <taxon>Lamiales</taxon>
        <taxon>Lamiaceae</taxon>
        <taxon>Nepetoideae</taxon>
        <taxon>Mentheae</taxon>
        <taxon>Salviinae</taxon>
        <taxon>Salvia</taxon>
        <taxon>Salvia subgen. Calosphace</taxon>
        <taxon>core Calosphace</taxon>
    </lineage>
</organism>
<feature type="compositionally biased region" description="Polar residues" evidence="1">
    <location>
        <begin position="398"/>
        <end position="418"/>
    </location>
</feature>
<evidence type="ECO:0000259" key="2">
    <source>
        <dbReference type="Pfam" id="PF25122"/>
    </source>
</evidence>
<name>A0A8X8YYW9_SALSN</name>
<reference evidence="3" key="1">
    <citation type="submission" date="2018-01" db="EMBL/GenBank/DDBJ databases">
        <authorList>
            <person name="Mao J.F."/>
        </authorList>
    </citation>
    <scope>NUCLEOTIDE SEQUENCE</scope>
    <source>
        <strain evidence="3">Huo1</strain>
        <tissue evidence="3">Leaf</tissue>
    </source>
</reference>
<protein>
    <recommendedName>
        <fullName evidence="2">DUF7815 domain-containing protein</fullName>
    </recommendedName>
</protein>
<feature type="compositionally biased region" description="Basic and acidic residues" evidence="1">
    <location>
        <begin position="430"/>
        <end position="439"/>
    </location>
</feature>